<dbReference type="Gene3D" id="2.60.120.260">
    <property type="entry name" value="Galactose-binding domain-like"/>
    <property type="match status" value="1"/>
</dbReference>
<protein>
    <recommendedName>
        <fullName evidence="3">F5/8 type C domain-containing protein</fullName>
    </recommendedName>
</protein>
<organism evidence="1 2">
    <name type="scientific">Fasciola gigantica</name>
    <name type="common">Giant liver fluke</name>
    <dbReference type="NCBI Taxonomy" id="46835"/>
    <lineage>
        <taxon>Eukaryota</taxon>
        <taxon>Metazoa</taxon>
        <taxon>Spiralia</taxon>
        <taxon>Lophotrochozoa</taxon>
        <taxon>Platyhelminthes</taxon>
        <taxon>Trematoda</taxon>
        <taxon>Digenea</taxon>
        <taxon>Plagiorchiida</taxon>
        <taxon>Echinostomata</taxon>
        <taxon>Echinostomatoidea</taxon>
        <taxon>Fasciolidae</taxon>
        <taxon>Fasciola</taxon>
    </lineage>
</organism>
<evidence type="ECO:0000313" key="2">
    <source>
        <dbReference type="Proteomes" id="UP000316759"/>
    </source>
</evidence>
<accession>A0A504YVN6</accession>
<proteinExistence type="predicted"/>
<comment type="caution">
    <text evidence="1">The sequence shown here is derived from an EMBL/GenBank/DDBJ whole genome shotgun (WGS) entry which is preliminary data.</text>
</comment>
<sequence>MANTIRLEIEVRPTHCMELQTNNSITVHFDGAFDAHLFSEQIRIIVRDEGRPITDFDWKMHTNTTDVYPADYFTSTNPYSDTVQINVTVKNTELSQCECKLLMLDLHAGPWVTDGELIGANKQNTKLNKTDLRRMEIRTDDFVSMDNWNFSVNVKFAEQFDFSKYLRLRILSFTLMLYCQLQFPIDNYPWATDHTIENVILHSERNQFKQLIDQTHGETGNCQVSTWISAFPTTEAESVETTGRERIEKSPYNRRHITILLGKTSELYYIRINLTDVNEKWFSGHISITTDGRAFSDIGECTFTTDHGNSYTCVFKNSFRARGLRIIPTKPVIKHRVTQFDVHLYGIAFRKDIHQFGKFKIAVLVSINSEKFLVHISHEIDWN</sequence>
<dbReference type="EMBL" id="SUNJ01007321">
    <property type="protein sequence ID" value="TPP62087.1"/>
    <property type="molecule type" value="Genomic_DNA"/>
</dbReference>
<keyword evidence="2" id="KW-1185">Reference proteome</keyword>
<evidence type="ECO:0008006" key="3">
    <source>
        <dbReference type="Google" id="ProtNLM"/>
    </source>
</evidence>
<name>A0A504YVN6_FASGI</name>
<reference evidence="1 2" key="1">
    <citation type="submission" date="2019-04" db="EMBL/GenBank/DDBJ databases">
        <title>Annotation for the trematode Fasciola gigantica.</title>
        <authorList>
            <person name="Choi Y.-J."/>
        </authorList>
    </citation>
    <scope>NUCLEOTIDE SEQUENCE [LARGE SCALE GENOMIC DNA]</scope>
    <source>
        <strain evidence="1">Uganda_cow_1</strain>
    </source>
</reference>
<evidence type="ECO:0000313" key="1">
    <source>
        <dbReference type="EMBL" id="TPP62087.1"/>
    </source>
</evidence>
<dbReference type="Proteomes" id="UP000316759">
    <property type="component" value="Unassembled WGS sequence"/>
</dbReference>
<dbReference type="AlphaFoldDB" id="A0A504YVN6"/>
<gene>
    <name evidence="1" type="ORF">FGIG_03796</name>
</gene>